<accession>A0A4P9YYM3</accession>
<gene>
    <name evidence="2" type="ORF">SYNPS1DRAFT_23264</name>
</gene>
<feature type="region of interest" description="Disordered" evidence="1">
    <location>
        <begin position="1"/>
        <end position="151"/>
    </location>
</feature>
<dbReference type="EMBL" id="KZ990094">
    <property type="protein sequence ID" value="RKP24672.1"/>
    <property type="molecule type" value="Genomic_DNA"/>
</dbReference>
<organism evidence="2 3">
    <name type="scientific">Syncephalis pseudoplumigaleata</name>
    <dbReference type="NCBI Taxonomy" id="1712513"/>
    <lineage>
        <taxon>Eukaryota</taxon>
        <taxon>Fungi</taxon>
        <taxon>Fungi incertae sedis</taxon>
        <taxon>Zoopagomycota</taxon>
        <taxon>Zoopagomycotina</taxon>
        <taxon>Zoopagomycetes</taxon>
        <taxon>Zoopagales</taxon>
        <taxon>Piptocephalidaceae</taxon>
        <taxon>Syncephalis</taxon>
    </lineage>
</organism>
<dbReference type="Proteomes" id="UP000278143">
    <property type="component" value="Unassembled WGS sequence"/>
</dbReference>
<feature type="region of interest" description="Disordered" evidence="1">
    <location>
        <begin position="194"/>
        <end position="236"/>
    </location>
</feature>
<proteinExistence type="predicted"/>
<protein>
    <submittedName>
        <fullName evidence="2">Uncharacterized protein</fullName>
    </submittedName>
</protein>
<sequence length="236" mass="23962">MEAELAFSDNAVSNDELPVLASASSDKQPEQAATGEPEPTPMPNARTPPQPAIADECEAGDRELTTECEDPLPPTCTKQPSEADDHPARDVLASPAMSAPDAPLPDEKPVESAPCLSALDGASTCLHAPLPPSPPDSPLVSTDHVDDKPGDAAPVLISVQAPTATAPIPLTASTAEAAVHRLAVPGSTATSGLLLNPAGPSSPGISIFSHTSDEGGRSISEDRFSLPGRAHSSIGV</sequence>
<name>A0A4P9YYM3_9FUNG</name>
<reference evidence="3" key="1">
    <citation type="journal article" date="2018" name="Nat. Microbiol.">
        <title>Leveraging single-cell genomics to expand the fungal tree of life.</title>
        <authorList>
            <person name="Ahrendt S.R."/>
            <person name="Quandt C.A."/>
            <person name="Ciobanu D."/>
            <person name="Clum A."/>
            <person name="Salamov A."/>
            <person name="Andreopoulos B."/>
            <person name="Cheng J.F."/>
            <person name="Woyke T."/>
            <person name="Pelin A."/>
            <person name="Henrissat B."/>
            <person name="Reynolds N.K."/>
            <person name="Benny G.L."/>
            <person name="Smith M.E."/>
            <person name="James T.Y."/>
            <person name="Grigoriev I.V."/>
        </authorList>
    </citation>
    <scope>NUCLEOTIDE SEQUENCE [LARGE SCALE GENOMIC DNA]</scope>
    <source>
        <strain evidence="3">Benny S71-1</strain>
    </source>
</reference>
<evidence type="ECO:0000313" key="2">
    <source>
        <dbReference type="EMBL" id="RKP24672.1"/>
    </source>
</evidence>
<dbReference type="AlphaFoldDB" id="A0A4P9YYM3"/>
<feature type="compositionally biased region" description="Basic and acidic residues" evidence="1">
    <location>
        <begin position="211"/>
        <end position="224"/>
    </location>
</feature>
<keyword evidence="3" id="KW-1185">Reference proteome</keyword>
<evidence type="ECO:0000256" key="1">
    <source>
        <dbReference type="SAM" id="MobiDB-lite"/>
    </source>
</evidence>
<feature type="compositionally biased region" description="Pro residues" evidence="1">
    <location>
        <begin position="38"/>
        <end position="51"/>
    </location>
</feature>
<evidence type="ECO:0000313" key="3">
    <source>
        <dbReference type="Proteomes" id="UP000278143"/>
    </source>
</evidence>